<dbReference type="Proteomes" id="UP000245702">
    <property type="component" value="Unassembled WGS sequence"/>
</dbReference>
<organism evidence="2 3">
    <name type="scientific">Sporomusa sphaeroides DSM 2875</name>
    <dbReference type="NCBI Taxonomy" id="1337886"/>
    <lineage>
        <taxon>Bacteria</taxon>
        <taxon>Bacillati</taxon>
        <taxon>Bacillota</taxon>
        <taxon>Negativicutes</taxon>
        <taxon>Selenomonadales</taxon>
        <taxon>Sporomusaceae</taxon>
        <taxon>Sporomusa</taxon>
    </lineage>
</organism>
<proteinExistence type="predicted"/>
<keyword evidence="1" id="KW-0812">Transmembrane</keyword>
<dbReference type="EMBL" id="FCOW01000041">
    <property type="protein sequence ID" value="CVK21633.1"/>
    <property type="molecule type" value="Genomic_DNA"/>
</dbReference>
<sequence length="54" mass="6366">MFKNLVFYLTLAIVSPLFFAFLLLLIFTSPIWFFITLPYHISRRTQPEATIALE</sequence>
<gene>
    <name evidence="2" type="ORF">SSPH_04325</name>
</gene>
<evidence type="ECO:0000256" key="1">
    <source>
        <dbReference type="SAM" id="Phobius"/>
    </source>
</evidence>
<feature type="transmembrane region" description="Helical" evidence="1">
    <location>
        <begin position="6"/>
        <end position="35"/>
    </location>
</feature>
<keyword evidence="3" id="KW-1185">Reference proteome</keyword>
<reference evidence="2 3" key="1">
    <citation type="submission" date="2016-01" db="EMBL/GenBank/DDBJ databases">
        <authorList>
            <person name="Brown R."/>
        </authorList>
    </citation>
    <scope>NUCLEOTIDE SEQUENCE [LARGE SCALE GENOMIC DNA]</scope>
    <source>
        <strain evidence="2">Sporomusa sphaeroides DSM 2875</strain>
    </source>
</reference>
<dbReference type="RefSeq" id="WP_158027128.1">
    <property type="nucleotide sequence ID" value="NZ_CP146991.1"/>
</dbReference>
<evidence type="ECO:0000313" key="3">
    <source>
        <dbReference type="Proteomes" id="UP000245702"/>
    </source>
</evidence>
<accession>A0ABM9W911</accession>
<keyword evidence="1" id="KW-1133">Transmembrane helix</keyword>
<protein>
    <submittedName>
        <fullName evidence="2">Uncharacterized protein</fullName>
    </submittedName>
</protein>
<name>A0ABM9W911_9FIRM</name>
<keyword evidence="1" id="KW-0472">Membrane</keyword>
<comment type="caution">
    <text evidence="2">The sequence shown here is derived from an EMBL/GenBank/DDBJ whole genome shotgun (WGS) entry which is preliminary data.</text>
</comment>
<evidence type="ECO:0000313" key="2">
    <source>
        <dbReference type="EMBL" id="CVK21633.1"/>
    </source>
</evidence>